<dbReference type="Gene3D" id="1.20.120.450">
    <property type="entry name" value="dinb family like domain"/>
    <property type="match status" value="1"/>
</dbReference>
<evidence type="ECO:0000259" key="1">
    <source>
        <dbReference type="Pfam" id="PF12867"/>
    </source>
</evidence>
<evidence type="ECO:0000313" key="3">
    <source>
        <dbReference type="Proteomes" id="UP000176404"/>
    </source>
</evidence>
<gene>
    <name evidence="2" type="ORF">A2892_01680</name>
</gene>
<dbReference type="InterPro" id="IPR034660">
    <property type="entry name" value="DinB/YfiT-like"/>
</dbReference>
<evidence type="ECO:0000313" key="2">
    <source>
        <dbReference type="EMBL" id="OGM60734.1"/>
    </source>
</evidence>
<comment type="caution">
    <text evidence="2">The sequence shown here is derived from an EMBL/GenBank/DDBJ whole genome shotgun (WGS) entry which is preliminary data.</text>
</comment>
<dbReference type="Proteomes" id="UP000176404">
    <property type="component" value="Unassembled WGS sequence"/>
</dbReference>
<dbReference type="InterPro" id="IPR024775">
    <property type="entry name" value="DinB-like"/>
</dbReference>
<accession>A0A1F8B9K6</accession>
<reference evidence="2 3" key="1">
    <citation type="journal article" date="2016" name="Nat. Commun.">
        <title>Thousands of microbial genomes shed light on interconnected biogeochemical processes in an aquifer system.</title>
        <authorList>
            <person name="Anantharaman K."/>
            <person name="Brown C.T."/>
            <person name="Hug L.A."/>
            <person name="Sharon I."/>
            <person name="Castelle C.J."/>
            <person name="Probst A.J."/>
            <person name="Thomas B.C."/>
            <person name="Singh A."/>
            <person name="Wilkins M.J."/>
            <person name="Karaoz U."/>
            <person name="Brodie E.L."/>
            <person name="Williams K.H."/>
            <person name="Hubbard S.S."/>
            <person name="Banfield J.F."/>
        </authorList>
    </citation>
    <scope>NUCLEOTIDE SEQUENCE [LARGE SCALE GENOMIC DNA]</scope>
</reference>
<feature type="domain" description="DinB-like" evidence="1">
    <location>
        <begin position="23"/>
        <end position="147"/>
    </location>
</feature>
<dbReference type="AlphaFoldDB" id="A0A1F8B9K6"/>
<dbReference type="SUPFAM" id="SSF109854">
    <property type="entry name" value="DinB/YfiT-like putative metalloenzymes"/>
    <property type="match status" value="1"/>
</dbReference>
<dbReference type="Pfam" id="PF12867">
    <property type="entry name" value="DinB_2"/>
    <property type="match status" value="1"/>
</dbReference>
<sequence length="162" mass="18625">MKLPKIVFSKYDYPSKLLLIGNEDVWNNFCAVVEDLTPEQMSYKHSGIKQRSIAEIVNHALDCQNSFYTKSLVLGKKYEELKMSLPKTAKKAQKSIVEVYKRTLEIWEKLDKKDFQKEIKTEWGQVLTGELALFQSVTHTAYHLSEICFLRGLGGFPTNVMG</sequence>
<organism evidence="2 3">
    <name type="scientific">Candidatus Woesebacteria bacterium RIFCSPLOWO2_01_FULL_39_10b</name>
    <dbReference type="NCBI Taxonomy" id="1802517"/>
    <lineage>
        <taxon>Bacteria</taxon>
        <taxon>Candidatus Woeseibacteriota</taxon>
    </lineage>
</organism>
<proteinExistence type="predicted"/>
<dbReference type="EMBL" id="MGHD01000003">
    <property type="protein sequence ID" value="OGM60734.1"/>
    <property type="molecule type" value="Genomic_DNA"/>
</dbReference>
<protein>
    <recommendedName>
        <fullName evidence="1">DinB-like domain-containing protein</fullName>
    </recommendedName>
</protein>
<dbReference type="STRING" id="1802517.A2892_01680"/>
<name>A0A1F8B9K6_9BACT</name>